<gene>
    <name evidence="10" type="ORF">H8F01_05035</name>
</gene>
<accession>A0A7G8Q6U9</accession>
<keyword evidence="7 8" id="KW-0802">TPR repeat</keyword>
<dbReference type="EMBL" id="CP060412">
    <property type="protein sequence ID" value="QNK02507.1"/>
    <property type="molecule type" value="Genomic_DNA"/>
</dbReference>
<comment type="pathway">
    <text evidence="1">Protein modification; protein glycosylation.</text>
</comment>
<evidence type="ECO:0000256" key="1">
    <source>
        <dbReference type="ARBA" id="ARBA00004922"/>
    </source>
</evidence>
<keyword evidence="6" id="KW-0677">Repeat</keyword>
<evidence type="ECO:0000256" key="6">
    <source>
        <dbReference type="ARBA" id="ARBA00022737"/>
    </source>
</evidence>
<dbReference type="Gene3D" id="3.40.50.11380">
    <property type="match status" value="1"/>
</dbReference>
<organism evidence="10 11">
    <name type="scientific">Dyella telluris</name>
    <dbReference type="NCBI Taxonomy" id="2763498"/>
    <lineage>
        <taxon>Bacteria</taxon>
        <taxon>Pseudomonadati</taxon>
        <taxon>Pseudomonadota</taxon>
        <taxon>Gammaproteobacteria</taxon>
        <taxon>Lysobacterales</taxon>
        <taxon>Rhodanobacteraceae</taxon>
        <taxon>Dyella</taxon>
    </lineage>
</organism>
<evidence type="ECO:0000256" key="7">
    <source>
        <dbReference type="ARBA" id="ARBA00022803"/>
    </source>
</evidence>
<evidence type="ECO:0000256" key="3">
    <source>
        <dbReference type="ARBA" id="ARBA00011970"/>
    </source>
</evidence>
<evidence type="ECO:0000256" key="8">
    <source>
        <dbReference type="PROSITE-ProRule" id="PRU00339"/>
    </source>
</evidence>
<evidence type="ECO:0000256" key="5">
    <source>
        <dbReference type="ARBA" id="ARBA00022679"/>
    </source>
</evidence>
<evidence type="ECO:0000313" key="10">
    <source>
        <dbReference type="EMBL" id="QNK02507.1"/>
    </source>
</evidence>
<feature type="repeat" description="TPR" evidence="8">
    <location>
        <begin position="213"/>
        <end position="246"/>
    </location>
</feature>
<dbReference type="Gene3D" id="1.25.40.10">
    <property type="entry name" value="Tetratricopeptide repeat domain"/>
    <property type="match status" value="3"/>
</dbReference>
<keyword evidence="11" id="KW-1185">Reference proteome</keyword>
<name>A0A7G8Q6U9_9GAMM</name>
<dbReference type="Pfam" id="PF13432">
    <property type="entry name" value="TPR_16"/>
    <property type="match status" value="3"/>
</dbReference>
<dbReference type="PANTHER" id="PTHR44998:SF1">
    <property type="entry name" value="UDP-N-ACETYLGLUCOSAMINE--PEPTIDE N-ACETYLGLUCOSAMINYLTRANSFERASE 110 KDA SUBUNIT"/>
    <property type="match status" value="1"/>
</dbReference>
<evidence type="ECO:0000313" key="11">
    <source>
        <dbReference type="Proteomes" id="UP000515873"/>
    </source>
</evidence>
<reference evidence="10 11" key="1">
    <citation type="submission" date="2020-08" db="EMBL/GenBank/DDBJ databases">
        <title>Dyella sp. G9 isolated from forest soil.</title>
        <authorList>
            <person name="Fu J."/>
            <person name="Qiu L."/>
        </authorList>
    </citation>
    <scope>NUCLEOTIDE SEQUENCE [LARGE SCALE GENOMIC DNA]</scope>
    <source>
        <strain evidence="10 11">G9</strain>
    </source>
</reference>
<dbReference type="SUPFAM" id="SSF48452">
    <property type="entry name" value="TPR-like"/>
    <property type="match status" value="1"/>
</dbReference>
<feature type="domain" description="O-GlcNAc transferase C-terminal" evidence="9">
    <location>
        <begin position="494"/>
        <end position="676"/>
    </location>
</feature>
<dbReference type="Gene3D" id="3.40.50.2000">
    <property type="entry name" value="Glycogen Phosphorylase B"/>
    <property type="match status" value="1"/>
</dbReference>
<feature type="repeat" description="TPR" evidence="8">
    <location>
        <begin position="77"/>
        <end position="110"/>
    </location>
</feature>
<sequence>MTDLFTPSSQVLAQQIVEKLERGAYQDAEQAAAEARGHYPDHAELARLHGIALLQLQRPDDAATALEEAFRLAPQSVEVQCNLGSAWLACGKADDAIEHLRAALRQSPGHPAVLLTLGNALMAAARFQHARESYAMATHGAPAHPGLRLNLAAAEFELGNVDQATVHTDEALNLHPRFDAAYALRGRIQQTQGNAAEASKSWQLAESLEPRNPQYPFAVGQALEDDGQLAAAAEAYERSLRLNPDDGRALSQLLFLRRRLVDWHDLDELSQRAQAAVASGAGTISPFTMLAEDIDPALQLRCAQDYAAAVEKQMAPLRKQLAFAHAKPAPDNPIRIGFVADGFNDHATGLLVVAMFEALAGYDDLDLHLFATTRDDGGPIRRRLAAATTMHDVSALNHGQVAQRIHDTGVEILVDLNGYSGRDNADLFALRPAPVQVNWLAYAGSMGAPWMDYLVADKVIVPDDLRETVSEKLVRLPRCYQPNDNTREVAQPPSRAECGLPEQGTVFACFNNSYKINPAAFARLMLVLQQVPDSVLWLLSGKDGADDRLRAAAKAAGIAPERLVFLPRLPHADYLSRYVNADLFLDTLPYNAHTTASDALWAGCPVLTCTGRTFAGRVATSLLQQLGLPELACEDEEAFIAMATQLGNDRDALRLLRQHLSQQRTQGSLFDMQGFAGDFRRTVQAMSARYRIGRKPVDLDM</sequence>
<keyword evidence="4" id="KW-0328">Glycosyltransferase</keyword>
<evidence type="ECO:0000256" key="2">
    <source>
        <dbReference type="ARBA" id="ARBA00005386"/>
    </source>
</evidence>
<protein>
    <recommendedName>
        <fullName evidence="3">protein O-GlcNAc transferase</fullName>
        <ecNumber evidence="3">2.4.1.255</ecNumber>
    </recommendedName>
</protein>
<evidence type="ECO:0000259" key="9">
    <source>
        <dbReference type="Pfam" id="PF13844"/>
    </source>
</evidence>
<dbReference type="SUPFAM" id="SSF53756">
    <property type="entry name" value="UDP-Glycosyltransferase/glycogen phosphorylase"/>
    <property type="match status" value="1"/>
</dbReference>
<comment type="similarity">
    <text evidence="2">Belongs to the glycosyltransferase 41 family. O-GlcNAc transferase subfamily.</text>
</comment>
<dbReference type="InterPro" id="IPR029489">
    <property type="entry name" value="OGT/SEC/SPY_C"/>
</dbReference>
<dbReference type="Proteomes" id="UP000515873">
    <property type="component" value="Chromosome"/>
</dbReference>
<dbReference type="Pfam" id="PF13844">
    <property type="entry name" value="Glyco_transf_41"/>
    <property type="match status" value="2"/>
</dbReference>
<dbReference type="GO" id="GO:0097363">
    <property type="term" value="F:protein O-acetylglucosaminyltransferase activity"/>
    <property type="evidence" value="ECO:0007669"/>
    <property type="project" value="UniProtKB-EC"/>
</dbReference>
<dbReference type="AlphaFoldDB" id="A0A7G8Q6U9"/>
<dbReference type="EC" id="2.4.1.255" evidence="3"/>
<dbReference type="RefSeq" id="WP_187057939.1">
    <property type="nucleotide sequence ID" value="NZ_CP060412.1"/>
</dbReference>
<dbReference type="InterPro" id="IPR019734">
    <property type="entry name" value="TPR_rpt"/>
</dbReference>
<evidence type="ECO:0000256" key="4">
    <source>
        <dbReference type="ARBA" id="ARBA00022676"/>
    </source>
</evidence>
<proteinExistence type="inferred from homology"/>
<dbReference type="PANTHER" id="PTHR44998">
    <property type="match status" value="1"/>
</dbReference>
<dbReference type="SMART" id="SM00028">
    <property type="entry name" value="TPR"/>
    <property type="match status" value="7"/>
</dbReference>
<feature type="domain" description="O-GlcNAc transferase C-terminal" evidence="9">
    <location>
        <begin position="311"/>
        <end position="482"/>
    </location>
</feature>
<dbReference type="PROSITE" id="PS50005">
    <property type="entry name" value="TPR"/>
    <property type="match status" value="2"/>
</dbReference>
<dbReference type="InterPro" id="IPR011990">
    <property type="entry name" value="TPR-like_helical_dom_sf"/>
</dbReference>
<keyword evidence="5" id="KW-0808">Transferase</keyword>
<dbReference type="KEGG" id="dtl:H8F01_05035"/>